<dbReference type="SMART" id="SM00052">
    <property type="entry name" value="EAL"/>
    <property type="match status" value="1"/>
</dbReference>
<dbReference type="NCBIfam" id="TIGR00254">
    <property type="entry name" value="GGDEF"/>
    <property type="match status" value="1"/>
</dbReference>
<dbReference type="Pfam" id="PF13426">
    <property type="entry name" value="PAS_9"/>
    <property type="match status" value="1"/>
</dbReference>
<dbReference type="NCBIfam" id="TIGR00229">
    <property type="entry name" value="sensory_box"/>
    <property type="match status" value="2"/>
</dbReference>
<dbReference type="SMART" id="SM00091">
    <property type="entry name" value="PAS"/>
    <property type="match status" value="2"/>
</dbReference>
<feature type="domain" description="PAS" evidence="1">
    <location>
        <begin position="157"/>
        <end position="200"/>
    </location>
</feature>
<dbReference type="CDD" id="cd01948">
    <property type="entry name" value="EAL"/>
    <property type="match status" value="1"/>
</dbReference>
<evidence type="ECO:0000259" key="1">
    <source>
        <dbReference type="PROSITE" id="PS50112"/>
    </source>
</evidence>
<dbReference type="PROSITE" id="PS50112">
    <property type="entry name" value="PAS"/>
    <property type="match status" value="2"/>
</dbReference>
<dbReference type="EMBL" id="JAQQXT010000018">
    <property type="protein sequence ID" value="MDC8774172.1"/>
    <property type="molecule type" value="Genomic_DNA"/>
</dbReference>
<comment type="caution">
    <text evidence="4">The sequence shown here is derived from an EMBL/GenBank/DDBJ whole genome shotgun (WGS) entry which is preliminary data.</text>
</comment>
<dbReference type="InterPro" id="IPR035965">
    <property type="entry name" value="PAS-like_dom_sf"/>
</dbReference>
<dbReference type="InterPro" id="IPR000160">
    <property type="entry name" value="GGDEF_dom"/>
</dbReference>
<feature type="domain" description="EAL" evidence="2">
    <location>
        <begin position="435"/>
        <end position="688"/>
    </location>
</feature>
<reference evidence="4 5" key="1">
    <citation type="submission" date="2022-10" db="EMBL/GenBank/DDBJ databases">
        <title>Paucibacter sp. hw1 Genome sequencing.</title>
        <authorList>
            <person name="Park S."/>
        </authorList>
    </citation>
    <scope>NUCLEOTIDE SEQUENCE [LARGE SCALE GENOMIC DNA]</scope>
    <source>
        <strain evidence="5">hw1</strain>
    </source>
</reference>
<dbReference type="CDD" id="cd00130">
    <property type="entry name" value="PAS"/>
    <property type="match status" value="2"/>
</dbReference>
<dbReference type="SUPFAM" id="SSF141868">
    <property type="entry name" value="EAL domain-like"/>
    <property type="match status" value="1"/>
</dbReference>
<dbReference type="Gene3D" id="3.20.20.450">
    <property type="entry name" value="EAL domain"/>
    <property type="match status" value="1"/>
</dbReference>
<accession>A0ABT5KJR7</accession>
<dbReference type="InterPro" id="IPR035919">
    <property type="entry name" value="EAL_sf"/>
</dbReference>
<dbReference type="InterPro" id="IPR029787">
    <property type="entry name" value="Nucleotide_cyclase"/>
</dbReference>
<dbReference type="InterPro" id="IPR013656">
    <property type="entry name" value="PAS_4"/>
</dbReference>
<dbReference type="Proteomes" id="UP001221189">
    <property type="component" value="Unassembled WGS sequence"/>
</dbReference>
<dbReference type="PROSITE" id="PS50883">
    <property type="entry name" value="EAL"/>
    <property type="match status" value="1"/>
</dbReference>
<name>A0ABT5KJR7_9BURK</name>
<dbReference type="SMART" id="SM00267">
    <property type="entry name" value="GGDEF"/>
    <property type="match status" value="1"/>
</dbReference>
<feature type="domain" description="PAS" evidence="1">
    <location>
        <begin position="10"/>
        <end position="81"/>
    </location>
</feature>
<dbReference type="SUPFAM" id="SSF55073">
    <property type="entry name" value="Nucleotide cyclase"/>
    <property type="match status" value="1"/>
</dbReference>
<dbReference type="Gene3D" id="3.30.70.270">
    <property type="match status" value="1"/>
</dbReference>
<proteinExistence type="predicted"/>
<dbReference type="PANTHER" id="PTHR44757:SF2">
    <property type="entry name" value="BIOFILM ARCHITECTURE MAINTENANCE PROTEIN MBAA"/>
    <property type="match status" value="1"/>
</dbReference>
<dbReference type="InterPro" id="IPR000014">
    <property type="entry name" value="PAS"/>
</dbReference>
<keyword evidence="5" id="KW-1185">Reference proteome</keyword>
<dbReference type="InterPro" id="IPR001633">
    <property type="entry name" value="EAL_dom"/>
</dbReference>
<dbReference type="CDD" id="cd01949">
    <property type="entry name" value="GGDEF"/>
    <property type="match status" value="1"/>
</dbReference>
<dbReference type="RefSeq" id="WP_273602216.1">
    <property type="nucleotide sequence ID" value="NZ_JAQQXT010000018.1"/>
</dbReference>
<sequence>MSAKPAPGTIDQGLRFIADHLGGLLALYDAKTQSCLFANRAYAQAFGFDAQTVLGCSFAELIGPTAWRLVQPQLERLLQTRQPVHHGLDLLAVDGASRWNQVSLTPQLDVDGEVSAFLVQLSYKAPRLAADFAVLESEARLDKFMQASVEGIAFHCEGMITDANPPLCDLLGYRLQELLGRPALDFVAPRCRDRVAAVMEARDELTFESEMMHRDGHGIAVELIVRSMERGAERLRMCIVRDIRERLAAQARIQYLARHDGLTSLLNRSAFMEQVQTLILQASAAAQLKPTPQQFALLFIDLDNFKRVNDSLGHLEGDKVLKTVAERISECLRGTDLVARFGGDEFVILLGDVQSRADVLVVLMALLAVVEVPVNADGCVLTVTPSIGVAMYPTHGARAEDLIQHADMAMYLAKAKGRASYCFYEPSQADSAYAELVLESQLVQAIERNEFVLYFQPQVSAATGELVGAEALLRWRHPQRGLLGPDVFIDVAERHRLMLDLGAWVMRAAAEQARVWHQSGIAPVRIAVNLSRMEFRLDGFAELVAEVLRDLGVPGAWLELELTERMLMDEIASAPATLAALRAQGLTVSVDDFGTGYTSLAHLTRLPLDKLKIDQSFVAPLPNDQGAAAIVRAVIQMAAGLGLQVSAEGVRTAAQRDLLLEWGCDGLQGEMIGEPMSAQAFEHWLAQR</sequence>
<evidence type="ECO:0000313" key="4">
    <source>
        <dbReference type="EMBL" id="MDC8774172.1"/>
    </source>
</evidence>
<organism evidence="4 5">
    <name type="scientific">Roseateles albus</name>
    <dbReference type="NCBI Taxonomy" id="2987525"/>
    <lineage>
        <taxon>Bacteria</taxon>
        <taxon>Pseudomonadati</taxon>
        <taxon>Pseudomonadota</taxon>
        <taxon>Betaproteobacteria</taxon>
        <taxon>Burkholderiales</taxon>
        <taxon>Sphaerotilaceae</taxon>
        <taxon>Roseateles</taxon>
    </lineage>
</organism>
<dbReference type="SUPFAM" id="SSF55785">
    <property type="entry name" value="PYP-like sensor domain (PAS domain)"/>
    <property type="match status" value="2"/>
</dbReference>
<evidence type="ECO:0000259" key="2">
    <source>
        <dbReference type="PROSITE" id="PS50883"/>
    </source>
</evidence>
<protein>
    <submittedName>
        <fullName evidence="4">EAL domain-containing protein</fullName>
    </submittedName>
</protein>
<evidence type="ECO:0000313" key="5">
    <source>
        <dbReference type="Proteomes" id="UP001221189"/>
    </source>
</evidence>
<evidence type="ECO:0000259" key="3">
    <source>
        <dbReference type="PROSITE" id="PS50887"/>
    </source>
</evidence>
<dbReference type="Gene3D" id="3.30.450.20">
    <property type="entry name" value="PAS domain"/>
    <property type="match status" value="2"/>
</dbReference>
<dbReference type="Pfam" id="PF00990">
    <property type="entry name" value="GGDEF"/>
    <property type="match status" value="1"/>
</dbReference>
<dbReference type="Pfam" id="PF00563">
    <property type="entry name" value="EAL"/>
    <property type="match status" value="1"/>
</dbReference>
<feature type="domain" description="GGDEF" evidence="3">
    <location>
        <begin position="293"/>
        <end position="426"/>
    </location>
</feature>
<gene>
    <name evidence="4" type="ORF">PRZ03_21635</name>
</gene>
<dbReference type="Pfam" id="PF08448">
    <property type="entry name" value="PAS_4"/>
    <property type="match status" value="1"/>
</dbReference>
<dbReference type="InterPro" id="IPR043128">
    <property type="entry name" value="Rev_trsase/Diguanyl_cyclase"/>
</dbReference>
<dbReference type="PANTHER" id="PTHR44757">
    <property type="entry name" value="DIGUANYLATE CYCLASE DGCP"/>
    <property type="match status" value="1"/>
</dbReference>
<dbReference type="PROSITE" id="PS50887">
    <property type="entry name" value="GGDEF"/>
    <property type="match status" value="1"/>
</dbReference>
<dbReference type="InterPro" id="IPR052155">
    <property type="entry name" value="Biofilm_reg_signaling"/>
</dbReference>